<feature type="compositionally biased region" description="Low complexity" evidence="1">
    <location>
        <begin position="74"/>
        <end position="89"/>
    </location>
</feature>
<comment type="caution">
    <text evidence="2">The sequence shown here is derived from an EMBL/GenBank/DDBJ whole genome shotgun (WGS) entry which is preliminary data.</text>
</comment>
<reference evidence="2 3" key="1">
    <citation type="submission" date="2015-04" db="EMBL/GenBank/DDBJ databases">
        <title>Lasius niger genome sequencing.</title>
        <authorList>
            <person name="Konorov E.A."/>
            <person name="Nikitin M.A."/>
            <person name="Kirill M.V."/>
            <person name="Chang P."/>
        </authorList>
    </citation>
    <scope>NUCLEOTIDE SEQUENCE [LARGE SCALE GENOMIC DNA]</scope>
    <source>
        <tissue evidence="2">Whole</tissue>
    </source>
</reference>
<accession>A0A0J7JW41</accession>
<proteinExistence type="predicted"/>
<evidence type="ECO:0000313" key="2">
    <source>
        <dbReference type="EMBL" id="KMQ82347.1"/>
    </source>
</evidence>
<keyword evidence="3" id="KW-1185">Reference proteome</keyword>
<dbReference type="EMBL" id="LBMM01026129">
    <property type="protein sequence ID" value="KMQ82347.1"/>
    <property type="molecule type" value="Genomic_DNA"/>
</dbReference>
<keyword evidence="2" id="KW-0449">Lipoprotein</keyword>
<dbReference type="PaxDb" id="67767-A0A0J7JW41"/>
<sequence>MPFYLLSLHGEIIMKFKLGNILPIAGVACLLSVGLLAGCSSENEQEGISRMMGSGNQEQPYADTEQGAKMQYNQQQQLKKQQAATAKTTVPPSAS</sequence>
<name>A0A0J7JW41_LASNI</name>
<dbReference type="Proteomes" id="UP000036403">
    <property type="component" value="Unassembled WGS sequence"/>
</dbReference>
<evidence type="ECO:0000256" key="1">
    <source>
        <dbReference type="SAM" id="MobiDB-lite"/>
    </source>
</evidence>
<gene>
    <name evidence="2" type="ORF">RF55_23278</name>
</gene>
<organism evidence="2 3">
    <name type="scientific">Lasius niger</name>
    <name type="common">Black garden ant</name>
    <dbReference type="NCBI Taxonomy" id="67767"/>
    <lineage>
        <taxon>Eukaryota</taxon>
        <taxon>Metazoa</taxon>
        <taxon>Ecdysozoa</taxon>
        <taxon>Arthropoda</taxon>
        <taxon>Hexapoda</taxon>
        <taxon>Insecta</taxon>
        <taxon>Pterygota</taxon>
        <taxon>Neoptera</taxon>
        <taxon>Endopterygota</taxon>
        <taxon>Hymenoptera</taxon>
        <taxon>Apocrita</taxon>
        <taxon>Aculeata</taxon>
        <taxon>Formicoidea</taxon>
        <taxon>Formicidae</taxon>
        <taxon>Formicinae</taxon>
        <taxon>Lasius</taxon>
        <taxon>Lasius</taxon>
    </lineage>
</organism>
<dbReference type="AlphaFoldDB" id="A0A0J7JW41"/>
<feature type="region of interest" description="Disordered" evidence="1">
    <location>
        <begin position="46"/>
        <end position="95"/>
    </location>
</feature>
<protein>
    <submittedName>
        <fullName evidence="2">Nlpa lipoprotein</fullName>
    </submittedName>
</protein>
<evidence type="ECO:0000313" key="3">
    <source>
        <dbReference type="Proteomes" id="UP000036403"/>
    </source>
</evidence>